<proteinExistence type="predicted"/>
<dbReference type="PANTHER" id="PTHR33490:SF3">
    <property type="entry name" value="CONSERVED INTEGRAL MEMBRANE PROTEIN"/>
    <property type="match status" value="1"/>
</dbReference>
<sequence length="490" mass="54868">MKKLSGIVVIIVIFGVSIYLITQIPRSPKESLGITDDSNPGAVNTEEWLGVFLQGQRIGYSFTKISESDTGFTVENRSKMTLLMMNETRTLTTRLFAHTDKDYTLKDFVIEIETAGHSTKVEGEIKGKNLILTAYSQGTSYTRTIALKEKPYFPEALEQVIKKKRLKPGDELTIPYFDPTTQSSTSATLKVFDKEEVEVVGKKTAGTRIELEYLGMKSLFWIDDDYNFIKQATPAIGLEMIPITKEQALVDIQPTEAFDLLSFFAVKPDKRIPPPDKLSYLKIALKNISIEGLNLNDDYQKMTVQEPVIIESFLADINELPEINLPIKEQSEFLKPSVYIQCEDPRIIAKAREFVGGETEAKKAVAKLVQGVYHFLKKNPIASLPSAVDVLKTREGDCNEHAILFAALARAEGIPTKIYAGLINLQGAGYYYHAWCGVWLGKWVPVDPTFNQFPADVGHLKLIEGEISEQAKVLKVVGKLEISILDYTER</sequence>
<evidence type="ECO:0000259" key="2">
    <source>
        <dbReference type="SMART" id="SM00460"/>
    </source>
</evidence>
<evidence type="ECO:0000256" key="1">
    <source>
        <dbReference type="SAM" id="Phobius"/>
    </source>
</evidence>
<dbReference type="PANTHER" id="PTHR33490">
    <property type="entry name" value="BLR5614 PROTEIN-RELATED"/>
    <property type="match status" value="1"/>
</dbReference>
<organism evidence="3 4">
    <name type="scientific">candidate division WOR-3 bacterium</name>
    <dbReference type="NCBI Taxonomy" id="2052148"/>
    <lineage>
        <taxon>Bacteria</taxon>
        <taxon>Bacteria division WOR-3</taxon>
    </lineage>
</organism>
<dbReference type="Proteomes" id="UP000885826">
    <property type="component" value="Unassembled WGS sequence"/>
</dbReference>
<dbReference type="InterPro" id="IPR038765">
    <property type="entry name" value="Papain-like_cys_pep_sf"/>
</dbReference>
<dbReference type="AlphaFoldDB" id="A0A9C9EL12"/>
<dbReference type="SMART" id="SM00460">
    <property type="entry name" value="TGc"/>
    <property type="match status" value="1"/>
</dbReference>
<comment type="caution">
    <text evidence="3">The sequence shown here is derived from an EMBL/GenBank/DDBJ whole genome shotgun (WGS) entry which is preliminary data.</text>
</comment>
<gene>
    <name evidence="3" type="ORF">ENI34_01690</name>
</gene>
<feature type="transmembrane region" description="Helical" evidence="1">
    <location>
        <begin position="6"/>
        <end position="22"/>
    </location>
</feature>
<keyword evidence="1" id="KW-1133">Transmembrane helix</keyword>
<dbReference type="Gene3D" id="3.10.620.30">
    <property type="match status" value="1"/>
</dbReference>
<keyword evidence="1" id="KW-0812">Transmembrane</keyword>
<dbReference type="EMBL" id="DRIG01000022">
    <property type="protein sequence ID" value="HEC77840.1"/>
    <property type="molecule type" value="Genomic_DNA"/>
</dbReference>
<name>A0A9C9EL12_UNCW3</name>
<evidence type="ECO:0000313" key="4">
    <source>
        <dbReference type="Proteomes" id="UP000885826"/>
    </source>
</evidence>
<protein>
    <submittedName>
        <fullName evidence="3">Transglutaminase domain-containing protein</fullName>
    </submittedName>
</protein>
<dbReference type="InterPro" id="IPR002931">
    <property type="entry name" value="Transglutaminase-like"/>
</dbReference>
<dbReference type="SUPFAM" id="SSF54001">
    <property type="entry name" value="Cysteine proteinases"/>
    <property type="match status" value="1"/>
</dbReference>
<reference evidence="3" key="1">
    <citation type="journal article" date="2020" name="mSystems">
        <title>Genome- and Community-Level Interaction Insights into Carbon Utilization and Element Cycling Functions of Hydrothermarchaeota in Hydrothermal Sediment.</title>
        <authorList>
            <person name="Zhou Z."/>
            <person name="Liu Y."/>
            <person name="Xu W."/>
            <person name="Pan J."/>
            <person name="Luo Z.H."/>
            <person name="Li M."/>
        </authorList>
    </citation>
    <scope>NUCLEOTIDE SEQUENCE</scope>
    <source>
        <strain evidence="3">HyVt-388</strain>
    </source>
</reference>
<feature type="domain" description="Transglutaminase-like" evidence="2">
    <location>
        <begin position="390"/>
        <end position="450"/>
    </location>
</feature>
<dbReference type="Pfam" id="PF01841">
    <property type="entry name" value="Transglut_core"/>
    <property type="match status" value="1"/>
</dbReference>
<evidence type="ECO:0000313" key="3">
    <source>
        <dbReference type="EMBL" id="HEC77840.1"/>
    </source>
</evidence>
<keyword evidence="1" id="KW-0472">Membrane</keyword>
<accession>A0A9C9EL12</accession>